<dbReference type="AlphaFoldDB" id="A0A1X0CXZ1"/>
<dbReference type="EMBL" id="MVHS01000067">
    <property type="protein sequence ID" value="ORA65054.1"/>
    <property type="molecule type" value="Genomic_DNA"/>
</dbReference>
<name>A0A1X0CXZ1_9MYCO</name>
<comment type="caution">
    <text evidence="1">The sequence shown here is derived from an EMBL/GenBank/DDBJ whole genome shotgun (WGS) entry which is preliminary data.</text>
</comment>
<dbReference type="Proteomes" id="UP000192801">
    <property type="component" value="Unassembled WGS sequence"/>
</dbReference>
<proteinExistence type="predicted"/>
<evidence type="ECO:0000313" key="1">
    <source>
        <dbReference type="EMBL" id="ORA65054.1"/>
    </source>
</evidence>
<dbReference type="STRING" id="444597.BST26_19155"/>
<dbReference type="InterPro" id="IPR019692">
    <property type="entry name" value="CFP-6_PH"/>
</dbReference>
<organism evidence="1 2">
    <name type="scientific">Mycolicibacterium insubricum</name>
    <dbReference type="NCBI Taxonomy" id="444597"/>
    <lineage>
        <taxon>Bacteria</taxon>
        <taxon>Bacillati</taxon>
        <taxon>Actinomycetota</taxon>
        <taxon>Actinomycetes</taxon>
        <taxon>Mycobacteriales</taxon>
        <taxon>Mycobacteriaceae</taxon>
        <taxon>Mycolicibacterium</taxon>
    </lineage>
</organism>
<evidence type="ECO:0000313" key="2">
    <source>
        <dbReference type="Proteomes" id="UP000192801"/>
    </source>
</evidence>
<dbReference type="Pfam" id="PF10756">
    <property type="entry name" value="bPH_6"/>
    <property type="match status" value="1"/>
</dbReference>
<reference evidence="1 2" key="1">
    <citation type="submission" date="2016-12" db="EMBL/GenBank/DDBJ databases">
        <title>The new phylogeny of genus Mycobacterium.</title>
        <authorList>
            <person name="Tortoli E."/>
            <person name="Trovato A."/>
            <person name="Cirillo D.M."/>
        </authorList>
    </citation>
    <scope>NUCLEOTIDE SEQUENCE [LARGE SCALE GENOMIC DNA]</scope>
    <source>
        <strain evidence="1 2">DSM 45130</strain>
    </source>
</reference>
<gene>
    <name evidence="1" type="ORF">BST26_19155</name>
</gene>
<dbReference type="OrthoDB" id="5191452at2"/>
<dbReference type="RefSeq" id="WP_083033247.1">
    <property type="nucleotide sequence ID" value="NZ_AP022618.1"/>
</dbReference>
<protein>
    <submittedName>
        <fullName evidence="1">Uncharacterized protein</fullName>
    </submittedName>
</protein>
<sequence>MSATDTSSWDATFRARVTPIVAVIVAVLLLAVHVGIAALLTIKNTGVYFRFSDQVSFVVLGMVFAGLALLLTRPRLRIGPAGVAVRNTLGEKVIPWSQVRGISFPVGARWARVDLDDDEYVPVLAIQTHDKERAVAAMDEVRRLVAKYQG</sequence>
<accession>A0A1X0CXZ1</accession>
<keyword evidence="2" id="KW-1185">Reference proteome</keyword>